<feature type="domain" description="Aminotransferase class I/classII large" evidence="3">
    <location>
        <begin position="84"/>
        <end position="411"/>
    </location>
</feature>
<dbReference type="Pfam" id="PF00155">
    <property type="entry name" value="Aminotran_1_2"/>
    <property type="match status" value="1"/>
</dbReference>
<dbReference type="SUPFAM" id="SSF53383">
    <property type="entry name" value="PLP-dependent transferases"/>
    <property type="match status" value="1"/>
</dbReference>
<dbReference type="PROSITE" id="PS00105">
    <property type="entry name" value="AA_TRANSFER_CLASS_1"/>
    <property type="match status" value="1"/>
</dbReference>
<dbReference type="Proteomes" id="UP000053599">
    <property type="component" value="Unassembled WGS sequence"/>
</dbReference>
<sequence length="503" mass="55720">MAGDSQAQISTLSSRAQAHANPGAIGSPLWDVVNDLWHPQDNPNGYVSLGIAENALMYQELEEHIARNFKIPLHAFTYGNGPLGSKRLKTAVARFLNRRLNPVTQLEAQHIIITNGTSHSIEHTSWAFCNPGDGFLLGQPYYGAFLPDISLRPGVEVVKVPLKHVDPMSMEAVKDYESALLAAKDRGVTVRALMLCNPHNPLGRCYSREVIIAYMRLCQKYQIHLVSDEIYAFSVWKNDRDSTPAPVDFVSALSIPLDGVMDPALLHALWGVSKDFGANGLRVGFVISQHNEAFRQALLSVAIYSYASSVSEHIVANILEDDAWVDKYIRTNQAKLAESYAFVVDFFREHNIPYTPGANAAFFIVPDLGKAYLDRHQDRKPSDAGDITGEVMQLLMRHKVFLTSGPYFGAESPGTGIGLNLWIFGCSRSLKRQYLTERITGSLHDLSLGTSWNRRGNARSIYLTDPADSPGRIDPRAKSVLTSMSQRALMSVPKAATYFQLNQ</sequence>
<proteinExistence type="inferred from homology"/>
<dbReference type="AlphaFoldDB" id="A0A0D1Y2R5"/>
<evidence type="ECO:0000313" key="4">
    <source>
        <dbReference type="EMBL" id="KIV77192.1"/>
    </source>
</evidence>
<evidence type="ECO:0000259" key="3">
    <source>
        <dbReference type="Pfam" id="PF00155"/>
    </source>
</evidence>
<name>A0A0D1Y2R5_9EURO</name>
<gene>
    <name evidence="4" type="ORF">PV11_09011</name>
</gene>
<evidence type="ECO:0000256" key="1">
    <source>
        <dbReference type="ARBA" id="ARBA00007441"/>
    </source>
</evidence>
<organism evidence="4 5">
    <name type="scientific">Exophiala sideris</name>
    <dbReference type="NCBI Taxonomy" id="1016849"/>
    <lineage>
        <taxon>Eukaryota</taxon>
        <taxon>Fungi</taxon>
        <taxon>Dikarya</taxon>
        <taxon>Ascomycota</taxon>
        <taxon>Pezizomycotina</taxon>
        <taxon>Eurotiomycetes</taxon>
        <taxon>Chaetothyriomycetidae</taxon>
        <taxon>Chaetothyriales</taxon>
        <taxon>Herpotrichiellaceae</taxon>
        <taxon>Exophiala</taxon>
    </lineage>
</organism>
<evidence type="ECO:0000256" key="2">
    <source>
        <dbReference type="ARBA" id="ARBA00022898"/>
    </source>
</evidence>
<dbReference type="EMBL" id="KN846954">
    <property type="protein sequence ID" value="KIV77192.1"/>
    <property type="molecule type" value="Genomic_DNA"/>
</dbReference>
<dbReference type="InterPro" id="IPR004839">
    <property type="entry name" value="Aminotransferase_I/II_large"/>
</dbReference>
<dbReference type="HOGENOM" id="CLU_017584_1_2_1"/>
<dbReference type="OrthoDB" id="7042322at2759"/>
<dbReference type="GO" id="GO:0030170">
    <property type="term" value="F:pyridoxal phosphate binding"/>
    <property type="evidence" value="ECO:0007669"/>
    <property type="project" value="InterPro"/>
</dbReference>
<dbReference type="GO" id="GO:0006520">
    <property type="term" value="P:amino acid metabolic process"/>
    <property type="evidence" value="ECO:0007669"/>
    <property type="project" value="TreeGrafter"/>
</dbReference>
<protein>
    <recommendedName>
        <fullName evidence="3">Aminotransferase class I/classII large domain-containing protein</fullName>
    </recommendedName>
</protein>
<dbReference type="GO" id="GO:0008483">
    <property type="term" value="F:transaminase activity"/>
    <property type="evidence" value="ECO:0007669"/>
    <property type="project" value="TreeGrafter"/>
</dbReference>
<dbReference type="InterPro" id="IPR050478">
    <property type="entry name" value="Ethylene_sulfur-biosynth"/>
</dbReference>
<dbReference type="InterPro" id="IPR015424">
    <property type="entry name" value="PyrdxlP-dep_Trfase"/>
</dbReference>
<dbReference type="PANTHER" id="PTHR43795:SF63">
    <property type="entry name" value="PUTATIVE (AFU_ORTHOLOGUE AFUA_4G00630)-RELATED"/>
    <property type="match status" value="1"/>
</dbReference>
<dbReference type="PANTHER" id="PTHR43795">
    <property type="entry name" value="BIFUNCTIONAL ASPARTATE AMINOTRANSFERASE AND GLUTAMATE/ASPARTATE-PREPHENATE AMINOTRANSFERASE-RELATED"/>
    <property type="match status" value="1"/>
</dbReference>
<keyword evidence="2" id="KW-0663">Pyridoxal phosphate</keyword>
<dbReference type="Gene3D" id="3.90.1150.10">
    <property type="entry name" value="Aspartate Aminotransferase, domain 1"/>
    <property type="match status" value="1"/>
</dbReference>
<comment type="similarity">
    <text evidence="1">Belongs to the class-I pyridoxal-phosphate-dependent aminotransferase family.</text>
</comment>
<dbReference type="CDD" id="cd00609">
    <property type="entry name" value="AAT_like"/>
    <property type="match status" value="1"/>
</dbReference>
<dbReference type="InterPro" id="IPR015421">
    <property type="entry name" value="PyrdxlP-dep_Trfase_major"/>
</dbReference>
<dbReference type="InterPro" id="IPR004838">
    <property type="entry name" value="NHTrfase_class1_PyrdxlP-BS"/>
</dbReference>
<dbReference type="InterPro" id="IPR015422">
    <property type="entry name" value="PyrdxlP-dep_Trfase_small"/>
</dbReference>
<dbReference type="STRING" id="1016849.A0A0D1Y2R5"/>
<evidence type="ECO:0000313" key="5">
    <source>
        <dbReference type="Proteomes" id="UP000053599"/>
    </source>
</evidence>
<dbReference type="Gene3D" id="3.40.640.10">
    <property type="entry name" value="Type I PLP-dependent aspartate aminotransferase-like (Major domain)"/>
    <property type="match status" value="1"/>
</dbReference>
<reference evidence="4 5" key="1">
    <citation type="submission" date="2015-01" db="EMBL/GenBank/DDBJ databases">
        <title>The Genome Sequence of Exophiala sideris CBS121828.</title>
        <authorList>
            <consortium name="The Broad Institute Genomics Platform"/>
            <person name="Cuomo C."/>
            <person name="de Hoog S."/>
            <person name="Gorbushina A."/>
            <person name="Stielow B."/>
            <person name="Teixiera M."/>
            <person name="Abouelleil A."/>
            <person name="Chapman S.B."/>
            <person name="Priest M."/>
            <person name="Young S.K."/>
            <person name="Wortman J."/>
            <person name="Nusbaum C."/>
            <person name="Birren B."/>
        </authorList>
    </citation>
    <scope>NUCLEOTIDE SEQUENCE [LARGE SCALE GENOMIC DNA]</scope>
    <source>
        <strain evidence="4 5">CBS 121828</strain>
    </source>
</reference>
<dbReference type="PRINTS" id="PR00753">
    <property type="entry name" value="ACCSYNTHASE"/>
</dbReference>
<accession>A0A0D1Y2R5</accession>